<accession>A0A0F9LDF9</accession>
<proteinExistence type="predicted"/>
<comment type="caution">
    <text evidence="1">The sequence shown here is derived from an EMBL/GenBank/DDBJ whole genome shotgun (WGS) entry which is preliminary data.</text>
</comment>
<reference evidence="1" key="1">
    <citation type="journal article" date="2015" name="Nature">
        <title>Complex archaea that bridge the gap between prokaryotes and eukaryotes.</title>
        <authorList>
            <person name="Spang A."/>
            <person name="Saw J.H."/>
            <person name="Jorgensen S.L."/>
            <person name="Zaremba-Niedzwiedzka K."/>
            <person name="Martijn J."/>
            <person name="Lind A.E."/>
            <person name="van Eijk R."/>
            <person name="Schleper C."/>
            <person name="Guy L."/>
            <person name="Ettema T.J."/>
        </authorList>
    </citation>
    <scope>NUCLEOTIDE SEQUENCE</scope>
</reference>
<organism evidence="1">
    <name type="scientific">marine sediment metagenome</name>
    <dbReference type="NCBI Taxonomy" id="412755"/>
    <lineage>
        <taxon>unclassified sequences</taxon>
        <taxon>metagenomes</taxon>
        <taxon>ecological metagenomes</taxon>
    </lineage>
</organism>
<protein>
    <submittedName>
        <fullName evidence="1">Uncharacterized protein</fullName>
    </submittedName>
</protein>
<name>A0A0F9LDF9_9ZZZZ</name>
<evidence type="ECO:0000313" key="1">
    <source>
        <dbReference type="EMBL" id="KKM91498.1"/>
    </source>
</evidence>
<dbReference type="AlphaFoldDB" id="A0A0F9LDF9"/>
<gene>
    <name evidence="1" type="ORF">LCGC14_1227920</name>
</gene>
<sequence>MRIISFLLFRDNCKRVENVRVSSVDRESVFGFLESSYKIVKHCRLGHPHTKYHHSPYSDSVMVPYSPCKEKYCPILNKCKPLNKQKELG</sequence>
<dbReference type="EMBL" id="LAZR01006524">
    <property type="protein sequence ID" value="KKM91498.1"/>
    <property type="molecule type" value="Genomic_DNA"/>
</dbReference>